<dbReference type="InterPro" id="IPR050375">
    <property type="entry name" value="MFS_TsgA-like"/>
</dbReference>
<keyword evidence="4" id="KW-0812">Transmembrane</keyword>
<protein>
    <recommendedName>
        <fullName evidence="5">Major facilitator superfamily (MFS) profile domain-containing protein</fullName>
    </recommendedName>
</protein>
<evidence type="ECO:0000256" key="3">
    <source>
        <dbReference type="SAM" id="MobiDB-lite"/>
    </source>
</evidence>
<dbReference type="PROSITE" id="PS50850">
    <property type="entry name" value="MFS"/>
    <property type="match status" value="1"/>
</dbReference>
<reference evidence="6 7" key="1">
    <citation type="submission" date="2024-09" db="EMBL/GenBank/DDBJ databases">
        <title>Rethinking Asexuality: The Enigmatic Case of Functional Sexual Genes in Lepraria (Stereocaulaceae).</title>
        <authorList>
            <person name="Doellman M."/>
            <person name="Sun Y."/>
            <person name="Barcenas-Pena A."/>
            <person name="Lumbsch H.T."/>
            <person name="Grewe F."/>
        </authorList>
    </citation>
    <scope>NUCLEOTIDE SEQUENCE [LARGE SCALE GENOMIC DNA]</scope>
    <source>
        <strain evidence="6 7">Grewe 0041</strain>
    </source>
</reference>
<name>A0ABR4BEU2_9LECA</name>
<dbReference type="Gene3D" id="1.20.1250.20">
    <property type="entry name" value="MFS general substrate transporter like domains"/>
    <property type="match status" value="2"/>
</dbReference>
<gene>
    <name evidence="6" type="ORF">ABVK25_004174</name>
</gene>
<dbReference type="Pfam" id="PF20684">
    <property type="entry name" value="Fung_rhodopsin"/>
    <property type="match status" value="1"/>
</dbReference>
<feature type="region of interest" description="Disordered" evidence="3">
    <location>
        <begin position="819"/>
        <end position="907"/>
    </location>
</feature>
<dbReference type="SUPFAM" id="SSF103473">
    <property type="entry name" value="MFS general substrate transporter"/>
    <property type="match status" value="1"/>
</dbReference>
<keyword evidence="2" id="KW-1003">Cell membrane</keyword>
<dbReference type="Proteomes" id="UP001590951">
    <property type="component" value="Unassembled WGS sequence"/>
</dbReference>
<dbReference type="EMBL" id="JBHFEH010000011">
    <property type="protein sequence ID" value="KAL2055366.1"/>
    <property type="molecule type" value="Genomic_DNA"/>
</dbReference>
<feature type="transmembrane region" description="Helical" evidence="4">
    <location>
        <begin position="473"/>
        <end position="494"/>
    </location>
</feature>
<dbReference type="InterPro" id="IPR036259">
    <property type="entry name" value="MFS_trans_sf"/>
</dbReference>
<keyword evidence="4" id="KW-0472">Membrane</keyword>
<feature type="transmembrane region" description="Helical" evidence="4">
    <location>
        <begin position="668"/>
        <end position="690"/>
    </location>
</feature>
<feature type="transmembrane region" description="Helical" evidence="4">
    <location>
        <begin position="721"/>
        <end position="741"/>
    </location>
</feature>
<feature type="compositionally biased region" description="Polar residues" evidence="3">
    <location>
        <begin position="819"/>
        <end position="837"/>
    </location>
</feature>
<proteinExistence type="predicted"/>
<dbReference type="InterPro" id="IPR020846">
    <property type="entry name" value="MFS_dom"/>
</dbReference>
<feature type="transmembrane region" description="Helical" evidence="4">
    <location>
        <begin position="577"/>
        <end position="598"/>
    </location>
</feature>
<accession>A0ABR4BEU2</accession>
<comment type="caution">
    <text evidence="6">The sequence shown here is derived from an EMBL/GenBank/DDBJ whole genome shotgun (WGS) entry which is preliminary data.</text>
</comment>
<evidence type="ECO:0000313" key="6">
    <source>
        <dbReference type="EMBL" id="KAL2055366.1"/>
    </source>
</evidence>
<feature type="transmembrane region" description="Helical" evidence="4">
    <location>
        <begin position="130"/>
        <end position="149"/>
    </location>
</feature>
<comment type="subcellular location">
    <subcellularLocation>
        <location evidence="1">Cell inner membrane</location>
        <topology evidence="1">Multi-pass membrane protein</topology>
    </subcellularLocation>
</comment>
<feature type="transmembrane region" description="Helical" evidence="4">
    <location>
        <begin position="208"/>
        <end position="230"/>
    </location>
</feature>
<organism evidence="6 7">
    <name type="scientific">Lepraria finkii</name>
    <dbReference type="NCBI Taxonomy" id="1340010"/>
    <lineage>
        <taxon>Eukaryota</taxon>
        <taxon>Fungi</taxon>
        <taxon>Dikarya</taxon>
        <taxon>Ascomycota</taxon>
        <taxon>Pezizomycotina</taxon>
        <taxon>Lecanoromycetes</taxon>
        <taxon>OSLEUM clade</taxon>
        <taxon>Lecanoromycetidae</taxon>
        <taxon>Lecanorales</taxon>
        <taxon>Lecanorineae</taxon>
        <taxon>Stereocaulaceae</taxon>
        <taxon>Lepraria</taxon>
    </lineage>
</organism>
<feature type="transmembrane region" description="Helical" evidence="4">
    <location>
        <begin position="753"/>
        <end position="770"/>
    </location>
</feature>
<evidence type="ECO:0000259" key="5">
    <source>
        <dbReference type="PROSITE" id="PS50850"/>
    </source>
</evidence>
<feature type="transmembrane region" description="Helical" evidence="4">
    <location>
        <begin position="94"/>
        <end position="118"/>
    </location>
</feature>
<evidence type="ECO:0000256" key="2">
    <source>
        <dbReference type="ARBA" id="ARBA00022475"/>
    </source>
</evidence>
<evidence type="ECO:0000256" key="4">
    <source>
        <dbReference type="SAM" id="Phobius"/>
    </source>
</evidence>
<feature type="region of interest" description="Disordered" evidence="3">
    <location>
        <begin position="321"/>
        <end position="341"/>
    </location>
</feature>
<dbReference type="Pfam" id="PF07690">
    <property type="entry name" value="MFS_1"/>
    <property type="match status" value="1"/>
</dbReference>
<feature type="transmembrane region" description="Helical" evidence="4">
    <location>
        <begin position="16"/>
        <end position="37"/>
    </location>
</feature>
<sequence>MASTATLAMQVRGPEVLAVVVAITCVSTVFIVLRLISRIGIVRRVSNDDYAIIVAWLIAFGFSFSICYGTSVGLGRHEANVKPEYHMTLKKTEYAFSVLYNPALMATMTSICLFYLTLANNHPVVRGTTISTIAVVNGAGLALTLLNIFQCRPVGAAFDDPIKPSAKCIDIVTLYLASAPDNIITDLAILFRPLPILTSMRLPRNEKLILIITFSFGGFVAVVDVVRIAYLESAALARLQGTGGSAASSAEYDYSWIASLSFMWSAVEVHVGMICACVPGVKPLAAKVFPSLLGRIKHAGELTGNPFYGPGDAQWANLAPKTQSMSAASAPPPPRTPANTVHAASGPDDEMGMMDFLTTPDTTAAMLQHTRTARTSGPTRTHTPSPTIFDFVNVKKAKSMVKMTNRESIAPLALVTILFFLWGFAYGLLSILNQQFQIVVGVNNAQAIGLHSAYYGAYFFAPLTFGRPIFKKWGFKAMFITGLCVYGVGTLVFWPAAVLASFPAFLISNFIVGFGVATLETAGNPFISLCGPPEYAEVRLNISQGVQAIGSIVSPILAQKVLFKGVRDAPSLVDIQWTYLGIALFDVILALIFFYLPIPEASDDDLDEMAERNFSVNRRKVLGIPVIYMTLLSGIFSQFCYVGGQEAVSGVYQQYVATVQPNSDIGPFYYQAVGHTVFAIGRFLTAFLGLLIKPRRILLVLFIGAIITSALAMNLDGYKGVAMIVLILFFESGIFSLTFAMSLHGLGTHTKTGAVLLTAATSGGAVIPGITSPVTNSHSVRYSFSVVVAVFAFGAIMPIYLAISPAAKKQVDPVHTRPISVSTSLSSGEEKSTNPANQYRRRRGFGAALKREKEKPVNPYRAYQSRRPFGAALRREKKMSSANRGSSLPTVEHFEGQRAQARPPHPE</sequence>
<feature type="transmembrane region" description="Helical" evidence="4">
    <location>
        <begin position="409"/>
        <end position="432"/>
    </location>
</feature>
<feature type="transmembrane region" description="Helical" evidence="4">
    <location>
        <begin position="438"/>
        <end position="461"/>
    </location>
</feature>
<dbReference type="InterPro" id="IPR049326">
    <property type="entry name" value="Rhodopsin_dom_fungi"/>
</dbReference>
<feature type="transmembrane region" description="Helical" evidence="4">
    <location>
        <begin position="49"/>
        <end position="74"/>
    </location>
</feature>
<dbReference type="PANTHER" id="PTHR43702">
    <property type="entry name" value="L-FUCOSE-PROTON SYMPORTER"/>
    <property type="match status" value="1"/>
</dbReference>
<dbReference type="InterPro" id="IPR011701">
    <property type="entry name" value="MFS"/>
</dbReference>
<keyword evidence="4" id="KW-1133">Transmembrane helix</keyword>
<evidence type="ECO:0000313" key="7">
    <source>
        <dbReference type="Proteomes" id="UP001590951"/>
    </source>
</evidence>
<feature type="transmembrane region" description="Helical" evidence="4">
    <location>
        <begin position="697"/>
        <end position="715"/>
    </location>
</feature>
<feature type="domain" description="Major facilitator superfamily (MFS) profile" evidence="5">
    <location>
        <begin position="411"/>
        <end position="806"/>
    </location>
</feature>
<dbReference type="PANTHER" id="PTHR43702:SF13">
    <property type="entry name" value="MONOSACCHARIDE TRANSPORTER, PUTATIVE (AFU_ORTHOLOGUE AFUA_4G06630)-RELATED"/>
    <property type="match status" value="1"/>
</dbReference>
<feature type="compositionally biased region" description="Polar residues" evidence="3">
    <location>
        <begin position="880"/>
        <end position="889"/>
    </location>
</feature>
<feature type="transmembrane region" description="Helical" evidence="4">
    <location>
        <begin position="782"/>
        <end position="803"/>
    </location>
</feature>
<keyword evidence="7" id="KW-1185">Reference proteome</keyword>
<evidence type="ECO:0000256" key="1">
    <source>
        <dbReference type="ARBA" id="ARBA00004429"/>
    </source>
</evidence>